<reference evidence="1 2" key="1">
    <citation type="submission" date="2015-11" db="EMBL/GenBank/DDBJ databases">
        <title>Genome sequences of Lysobacter enzymogenes strain C3 and Lysobacter antibioticus ATCC 29479.</title>
        <authorList>
            <person name="Kobayashi D.Y."/>
        </authorList>
    </citation>
    <scope>NUCLEOTIDE SEQUENCE [LARGE SCALE GENOMIC DNA]</scope>
    <source>
        <strain evidence="1 2">C3</strain>
    </source>
</reference>
<dbReference type="Proteomes" id="UP000061569">
    <property type="component" value="Chromosome"/>
</dbReference>
<dbReference type="RefSeq" id="WP_157490453.1">
    <property type="nucleotide sequence ID" value="NZ_CP067396.1"/>
</dbReference>
<gene>
    <name evidence="1" type="ORF">GLE_4963</name>
</gene>
<name>A0A0S2DPD4_LYSEN</name>
<sequence>MKKQAATVKPAAKPANAALKLGEVRKQAPAQAAYRASTCIRIYCIL</sequence>
<dbReference type="EMBL" id="CP013140">
    <property type="protein sequence ID" value="ALN60304.1"/>
    <property type="molecule type" value="Genomic_DNA"/>
</dbReference>
<protein>
    <submittedName>
        <fullName evidence="1">Uncharacterized protein</fullName>
    </submittedName>
</protein>
<dbReference type="KEGG" id="lez:GLE_4963"/>
<organism evidence="1 2">
    <name type="scientific">Lysobacter enzymogenes</name>
    <dbReference type="NCBI Taxonomy" id="69"/>
    <lineage>
        <taxon>Bacteria</taxon>
        <taxon>Pseudomonadati</taxon>
        <taxon>Pseudomonadota</taxon>
        <taxon>Gammaproteobacteria</taxon>
        <taxon>Lysobacterales</taxon>
        <taxon>Lysobacteraceae</taxon>
        <taxon>Lysobacter</taxon>
    </lineage>
</organism>
<dbReference type="STRING" id="69.GLE_4963"/>
<evidence type="ECO:0000313" key="2">
    <source>
        <dbReference type="Proteomes" id="UP000061569"/>
    </source>
</evidence>
<dbReference type="PATRIC" id="fig|69.6.peg.4890"/>
<proteinExistence type="predicted"/>
<dbReference type="AlphaFoldDB" id="A0A0S2DPD4"/>
<evidence type="ECO:0000313" key="1">
    <source>
        <dbReference type="EMBL" id="ALN60304.1"/>
    </source>
</evidence>
<accession>A0A0S2DPD4</accession>